<keyword evidence="5" id="KW-0648">Protein biosynthesis</keyword>
<keyword evidence="1" id="KW-0963">Cytoplasm</keyword>
<dbReference type="PANTHER" id="PTHR14068:SF0">
    <property type="entry name" value="EUKARYOTIC TRANSLATION INITIATION FACTOR 3 SUBUNIT B"/>
    <property type="match status" value="1"/>
</dbReference>
<evidence type="ECO:0000256" key="2">
    <source>
        <dbReference type="ARBA" id="ARBA00022540"/>
    </source>
</evidence>
<protein>
    <recommendedName>
        <fullName evidence="6">Translation initiation factor beta propellor-like domain-containing protein</fullName>
    </recommendedName>
</protein>
<reference evidence="7" key="1">
    <citation type="journal article" date="2010" name="Nature">
        <title>The sequence and de novo assembly of the giant panda genome.</title>
        <authorList>
            <person name="Li R."/>
            <person name="Fan W."/>
            <person name="Tian G."/>
            <person name="Zhu H."/>
            <person name="He L."/>
            <person name="Cai J."/>
            <person name="Huang Q."/>
            <person name="Cai Q."/>
            <person name="Li B."/>
            <person name="Bai Y."/>
            <person name="Zhang Z."/>
            <person name="Zhang Y."/>
            <person name="Wang W."/>
            <person name="Li J."/>
            <person name="Wei F."/>
            <person name="Li H."/>
            <person name="Jian M."/>
            <person name="Li J."/>
            <person name="Zhang Z."/>
            <person name="Nielsen R."/>
            <person name="Li D."/>
            <person name="Gu W."/>
            <person name="Yang Z."/>
            <person name="Xuan Z."/>
            <person name="Ryder O.A."/>
            <person name="Leung F.C."/>
            <person name="Zhou Y."/>
            <person name="Cao J."/>
            <person name="Sun X."/>
            <person name="Fu Y."/>
            <person name="Fang X."/>
            <person name="Guo X."/>
            <person name="Wang B."/>
            <person name="Hou R."/>
            <person name="Shen F."/>
            <person name="Mu B."/>
            <person name="Ni P."/>
            <person name="Lin R."/>
            <person name="Qian W."/>
            <person name="Wang G."/>
            <person name="Yu C."/>
            <person name="Nie W."/>
            <person name="Wang J."/>
            <person name="Wu Z."/>
            <person name="Liang H."/>
            <person name="Min J."/>
            <person name="Wu Q."/>
            <person name="Cheng S."/>
            <person name="Ruan J."/>
            <person name="Wang M."/>
            <person name="Shi Z."/>
            <person name="Wen M."/>
            <person name="Liu B."/>
            <person name="Ren X."/>
            <person name="Zheng H."/>
            <person name="Dong D."/>
            <person name="Cook K."/>
            <person name="Shan G."/>
            <person name="Zhang H."/>
            <person name="Kosiol C."/>
            <person name="Xie X."/>
            <person name="Lu Z."/>
            <person name="Zheng H."/>
            <person name="Li Y."/>
            <person name="Steiner C.C."/>
            <person name="Lam T.T."/>
            <person name="Lin S."/>
            <person name="Zhang Q."/>
            <person name="Li G."/>
            <person name="Tian J."/>
            <person name="Gong T."/>
            <person name="Liu H."/>
            <person name="Zhang D."/>
            <person name="Fang L."/>
            <person name="Ye C."/>
            <person name="Zhang J."/>
            <person name="Hu W."/>
            <person name="Xu A."/>
            <person name="Ren Y."/>
            <person name="Zhang G."/>
            <person name="Bruford M.W."/>
            <person name="Li Q."/>
            <person name="Ma L."/>
            <person name="Guo Y."/>
            <person name="An N."/>
            <person name="Hu Y."/>
            <person name="Zheng Y."/>
            <person name="Shi Y."/>
            <person name="Li Z."/>
            <person name="Liu Q."/>
            <person name="Chen Y."/>
            <person name="Zhao J."/>
            <person name="Qu N."/>
            <person name="Zhao S."/>
            <person name="Tian F."/>
            <person name="Wang X."/>
            <person name="Wang H."/>
            <person name="Xu L."/>
            <person name="Liu X."/>
            <person name="Vinar T."/>
            <person name="Wang Y."/>
            <person name="Lam T.W."/>
            <person name="Yiu S.M."/>
            <person name="Liu S."/>
            <person name="Zhang H."/>
            <person name="Li D."/>
            <person name="Huang Y."/>
            <person name="Wang X."/>
            <person name="Yang G."/>
            <person name="Jiang Z."/>
            <person name="Wang J."/>
            <person name="Qin N."/>
            <person name="Li L."/>
            <person name="Li J."/>
            <person name="Bolund L."/>
            <person name="Kristiansen K."/>
            <person name="Wong G.K."/>
            <person name="Olson M."/>
            <person name="Zhang X."/>
            <person name="Li S."/>
            <person name="Yang H."/>
            <person name="Wang J."/>
            <person name="Wang J."/>
        </authorList>
    </citation>
    <scope>NUCLEOTIDE SEQUENCE [LARGE SCALE GENOMIC DNA]</scope>
</reference>
<dbReference type="SUPFAM" id="SSF82171">
    <property type="entry name" value="DPP6 N-terminal domain-like"/>
    <property type="match status" value="1"/>
</dbReference>
<evidence type="ECO:0000256" key="3">
    <source>
        <dbReference type="ARBA" id="ARBA00022574"/>
    </source>
</evidence>
<proteinExistence type="predicted"/>
<dbReference type="InterPro" id="IPR013979">
    <property type="entry name" value="TIF_beta_prop-like"/>
</dbReference>
<sequence>MFDKQQANTIFWSPQGQFVVLAGLRSMNGALAFVDTSDCTVMNIAEHYMASDVEWDPTGRYVVTSVSWWSHKVDNAYWLWTFQGRLLQKNNKDRFCQLLWRPRPPTLLSQDQIKELVERRRTMMEDFRKYRKMAQELYMEQKSERLELRGGVDTDELDSNVEDWEEETIEFFVTEEIIPLGNQE</sequence>
<evidence type="ECO:0000259" key="6">
    <source>
        <dbReference type="Pfam" id="PF08662"/>
    </source>
</evidence>
<dbReference type="GO" id="GO:0031369">
    <property type="term" value="F:translation initiation factor binding"/>
    <property type="evidence" value="ECO:0007669"/>
    <property type="project" value="InterPro"/>
</dbReference>
<dbReference type="Pfam" id="PF08662">
    <property type="entry name" value="eIF2A"/>
    <property type="match status" value="1"/>
</dbReference>
<dbReference type="GO" id="GO:0005852">
    <property type="term" value="C:eukaryotic translation initiation factor 3 complex"/>
    <property type="evidence" value="ECO:0007669"/>
    <property type="project" value="InterPro"/>
</dbReference>
<organism evidence="7">
    <name type="scientific">Ailuropoda melanoleuca</name>
    <name type="common">Giant panda</name>
    <dbReference type="NCBI Taxonomy" id="9646"/>
    <lineage>
        <taxon>Eukaryota</taxon>
        <taxon>Metazoa</taxon>
        <taxon>Chordata</taxon>
        <taxon>Craniata</taxon>
        <taxon>Vertebrata</taxon>
        <taxon>Euteleostomi</taxon>
        <taxon>Mammalia</taxon>
        <taxon>Eutheria</taxon>
        <taxon>Laurasiatheria</taxon>
        <taxon>Carnivora</taxon>
        <taxon>Caniformia</taxon>
        <taxon>Ursidae</taxon>
        <taxon>Ailuropoda</taxon>
    </lineage>
</organism>
<keyword evidence="3" id="KW-0853">WD repeat</keyword>
<dbReference type="PANTHER" id="PTHR14068">
    <property type="entry name" value="EUKARYOTIC TRANSLATION INITIATION FACTOR 3 EIF3 -RELATED"/>
    <property type="match status" value="1"/>
</dbReference>
<keyword evidence="2" id="KW-0396">Initiation factor</keyword>
<evidence type="ECO:0000256" key="4">
    <source>
        <dbReference type="ARBA" id="ARBA00022884"/>
    </source>
</evidence>
<gene>
    <name evidence="7" type="ORF">PANDA_020528</name>
</gene>
<dbReference type="AlphaFoldDB" id="D2I4J8"/>
<dbReference type="InParanoid" id="D2I4J8"/>
<keyword evidence="4" id="KW-0694">RNA-binding</keyword>
<dbReference type="InterPro" id="IPR011400">
    <property type="entry name" value="EIF3B"/>
</dbReference>
<name>D2I4J8_AILME</name>
<evidence type="ECO:0000313" key="7">
    <source>
        <dbReference type="EMBL" id="EFB24035.1"/>
    </source>
</evidence>
<feature type="domain" description="Translation initiation factor beta propellor-like" evidence="6">
    <location>
        <begin position="2"/>
        <end position="98"/>
    </location>
</feature>
<evidence type="ECO:0000256" key="1">
    <source>
        <dbReference type="ARBA" id="ARBA00022490"/>
    </source>
</evidence>
<dbReference type="GO" id="GO:0003723">
    <property type="term" value="F:RNA binding"/>
    <property type="evidence" value="ECO:0007669"/>
    <property type="project" value="UniProtKB-KW"/>
</dbReference>
<dbReference type="GO" id="GO:0003743">
    <property type="term" value="F:translation initiation factor activity"/>
    <property type="evidence" value="ECO:0007669"/>
    <property type="project" value="UniProtKB-KW"/>
</dbReference>
<accession>D2I4J8</accession>
<dbReference type="EMBL" id="GL194498">
    <property type="protein sequence ID" value="EFB24035.1"/>
    <property type="molecule type" value="Genomic_DNA"/>
</dbReference>
<evidence type="ECO:0000256" key="5">
    <source>
        <dbReference type="ARBA" id="ARBA00022917"/>
    </source>
</evidence>